<reference evidence="8 9" key="2">
    <citation type="submission" date="2018-11" db="EMBL/GenBank/DDBJ databases">
        <authorList>
            <consortium name="Pathogen Informatics"/>
        </authorList>
    </citation>
    <scope>NUCLEOTIDE SEQUENCE [LARGE SCALE GENOMIC DNA]</scope>
</reference>
<dbReference type="InterPro" id="IPR023298">
    <property type="entry name" value="ATPase_P-typ_TM_dom_sf"/>
</dbReference>
<organism evidence="10">
    <name type="scientific">Onchocerca flexuosa</name>
    <dbReference type="NCBI Taxonomy" id="387005"/>
    <lineage>
        <taxon>Eukaryota</taxon>
        <taxon>Metazoa</taxon>
        <taxon>Ecdysozoa</taxon>
        <taxon>Nematoda</taxon>
        <taxon>Chromadorea</taxon>
        <taxon>Rhabditida</taxon>
        <taxon>Spirurina</taxon>
        <taxon>Spiruromorpha</taxon>
        <taxon>Filarioidea</taxon>
        <taxon>Onchocercidae</taxon>
        <taxon>Onchocerca</taxon>
    </lineage>
</organism>
<dbReference type="InterPro" id="IPR018303">
    <property type="entry name" value="ATPase_P-typ_P_site"/>
</dbReference>
<evidence type="ECO:0000313" key="9">
    <source>
        <dbReference type="Proteomes" id="UP000267606"/>
    </source>
</evidence>
<dbReference type="GO" id="GO:0005391">
    <property type="term" value="F:P-type sodium:potassium-exchanging transporter activity"/>
    <property type="evidence" value="ECO:0007669"/>
    <property type="project" value="TreeGrafter"/>
</dbReference>
<feature type="transmembrane region" description="Helical" evidence="6">
    <location>
        <begin position="184"/>
        <end position="206"/>
    </location>
</feature>
<keyword evidence="9" id="KW-1185">Reference proteome</keyword>
<feature type="domain" description="P-type ATPase A" evidence="7">
    <location>
        <begin position="55"/>
        <end position="165"/>
    </location>
</feature>
<dbReference type="GO" id="GO:0030007">
    <property type="term" value="P:intracellular potassium ion homeostasis"/>
    <property type="evidence" value="ECO:0007669"/>
    <property type="project" value="TreeGrafter"/>
</dbReference>
<dbReference type="InterPro" id="IPR023214">
    <property type="entry name" value="HAD_sf"/>
</dbReference>
<sequence>MLSLATYIIHLIHGNNEPVNLYCALILISIVILMCFVAFYQEKQTLQVINDLKSVLPTSCIVIRDSKTQQVPEEELVTGDLVVITAGAIIPADIRILQSNGLKIETSAVTGDKEAYDYTHEAVATYLSIFEARNVAFKGSFCLEGDGIGIVIRTGKYTVLGYIINIHQQVSKTRSKLKMEIDEFVNFISVVALVMAIVFFLFGSFINNFKNVLDHFIIGFLIIIVANVPQGLPAMVISQLAIIGRRLASKNVYIKKLDIIDELGATTVVATDKTGTLTKNSMVLTDLWYNRKHHPNHNYVNNQSVLNMNCPKPIIEQPLSDMFVVMSVCNRAHFECARKSKHSTSEKEAQKKSSGKMLNMGQVSKRFIVL</sequence>
<dbReference type="WBParaSite" id="OFLC_0000457601-mRNA-1">
    <property type="protein sequence ID" value="OFLC_0000457601-mRNA-1"/>
    <property type="gene ID" value="OFLC_0000457601"/>
</dbReference>
<reference evidence="10" key="1">
    <citation type="submission" date="2016-06" db="UniProtKB">
        <authorList>
            <consortium name="WormBaseParasite"/>
        </authorList>
    </citation>
    <scope>IDENTIFICATION</scope>
</reference>
<dbReference type="GO" id="GO:1990573">
    <property type="term" value="P:potassium ion import across plasma membrane"/>
    <property type="evidence" value="ECO:0007669"/>
    <property type="project" value="TreeGrafter"/>
</dbReference>
<evidence type="ECO:0000259" key="7">
    <source>
        <dbReference type="Pfam" id="PF00122"/>
    </source>
</evidence>
<dbReference type="Gene3D" id="3.40.50.1000">
    <property type="entry name" value="HAD superfamily/HAD-like"/>
    <property type="match status" value="1"/>
</dbReference>
<feature type="transmembrane region" description="Helical" evidence="6">
    <location>
        <begin position="218"/>
        <end position="243"/>
    </location>
</feature>
<gene>
    <name evidence="8" type="ORF">OFLC_LOCUS4578</name>
</gene>
<dbReference type="GO" id="GO:0005524">
    <property type="term" value="F:ATP binding"/>
    <property type="evidence" value="ECO:0007669"/>
    <property type="project" value="InterPro"/>
</dbReference>
<dbReference type="Gene3D" id="2.70.150.10">
    <property type="entry name" value="Calcium-transporting ATPase, cytoplasmic transduction domain A"/>
    <property type="match status" value="1"/>
</dbReference>
<keyword evidence="4 6" id="KW-1133">Transmembrane helix</keyword>
<evidence type="ECO:0000256" key="2">
    <source>
        <dbReference type="ARBA" id="ARBA00022475"/>
    </source>
</evidence>
<dbReference type="SUPFAM" id="SSF81653">
    <property type="entry name" value="Calcium ATPase, transduction domain A"/>
    <property type="match status" value="1"/>
</dbReference>
<dbReference type="Gene3D" id="3.40.1110.10">
    <property type="entry name" value="Calcium-transporting ATPase, cytoplasmic domain N"/>
    <property type="match status" value="1"/>
</dbReference>
<dbReference type="EMBL" id="UZAJ01003539">
    <property type="protein sequence ID" value="VDO40388.1"/>
    <property type="molecule type" value="Genomic_DNA"/>
</dbReference>
<dbReference type="InterPro" id="IPR008250">
    <property type="entry name" value="ATPase_P-typ_transduc_dom_A_sf"/>
</dbReference>
<accession>A0A183HAR5</accession>
<evidence type="ECO:0000313" key="10">
    <source>
        <dbReference type="WBParaSite" id="OFLC_0000457601-mRNA-1"/>
    </source>
</evidence>
<dbReference type="Pfam" id="PF00122">
    <property type="entry name" value="E1-E2_ATPase"/>
    <property type="match status" value="1"/>
</dbReference>
<dbReference type="GO" id="GO:0005886">
    <property type="term" value="C:plasma membrane"/>
    <property type="evidence" value="ECO:0007669"/>
    <property type="project" value="UniProtKB-SubCell"/>
</dbReference>
<dbReference type="PROSITE" id="PS00154">
    <property type="entry name" value="ATPASE_E1_E2"/>
    <property type="match status" value="1"/>
</dbReference>
<dbReference type="InterPro" id="IPR050510">
    <property type="entry name" value="Cation_transp_ATPase_P-type"/>
</dbReference>
<dbReference type="AlphaFoldDB" id="A0A183HAR5"/>
<name>A0A183HAR5_9BILA</name>
<comment type="subcellular location">
    <subcellularLocation>
        <location evidence="1">Cell membrane</location>
        <topology evidence="1">Multi-pass membrane protein</topology>
    </subcellularLocation>
</comment>
<evidence type="ECO:0000256" key="1">
    <source>
        <dbReference type="ARBA" id="ARBA00004651"/>
    </source>
</evidence>
<dbReference type="InterPro" id="IPR001757">
    <property type="entry name" value="P_typ_ATPase"/>
</dbReference>
<evidence type="ECO:0000256" key="6">
    <source>
        <dbReference type="SAM" id="Phobius"/>
    </source>
</evidence>
<dbReference type="Proteomes" id="UP000267606">
    <property type="component" value="Unassembled WGS sequence"/>
</dbReference>
<keyword evidence="5 6" id="KW-0472">Membrane</keyword>
<dbReference type="InterPro" id="IPR059000">
    <property type="entry name" value="ATPase_P-type_domA"/>
</dbReference>
<dbReference type="PRINTS" id="PR00121">
    <property type="entry name" value="NAKATPASE"/>
</dbReference>
<dbReference type="GO" id="GO:0036376">
    <property type="term" value="P:sodium ion export across plasma membrane"/>
    <property type="evidence" value="ECO:0007669"/>
    <property type="project" value="TreeGrafter"/>
</dbReference>
<dbReference type="PANTHER" id="PTHR43294">
    <property type="entry name" value="SODIUM/POTASSIUM-TRANSPORTING ATPASE SUBUNIT ALPHA"/>
    <property type="match status" value="1"/>
</dbReference>
<dbReference type="InterPro" id="IPR023299">
    <property type="entry name" value="ATPase_P-typ_cyto_dom_N"/>
</dbReference>
<dbReference type="NCBIfam" id="TIGR01494">
    <property type="entry name" value="ATPase_P-type"/>
    <property type="match status" value="1"/>
</dbReference>
<proteinExistence type="predicted"/>
<evidence type="ECO:0000256" key="3">
    <source>
        <dbReference type="ARBA" id="ARBA00022692"/>
    </source>
</evidence>
<dbReference type="GO" id="GO:0006883">
    <property type="term" value="P:intracellular sodium ion homeostasis"/>
    <property type="evidence" value="ECO:0007669"/>
    <property type="project" value="TreeGrafter"/>
</dbReference>
<dbReference type="STRING" id="387005.A0A183HAR5"/>
<keyword evidence="3 6" id="KW-0812">Transmembrane</keyword>
<dbReference type="Gene3D" id="1.20.1110.10">
    <property type="entry name" value="Calcium-transporting ATPase, transmembrane domain"/>
    <property type="match status" value="1"/>
</dbReference>
<evidence type="ECO:0000256" key="4">
    <source>
        <dbReference type="ARBA" id="ARBA00022989"/>
    </source>
</evidence>
<feature type="transmembrane region" description="Helical" evidence="6">
    <location>
        <begin position="19"/>
        <end position="40"/>
    </location>
</feature>
<keyword evidence="2" id="KW-1003">Cell membrane</keyword>
<dbReference type="SUPFAM" id="SSF81665">
    <property type="entry name" value="Calcium ATPase, transmembrane domain M"/>
    <property type="match status" value="1"/>
</dbReference>
<dbReference type="GO" id="GO:0016887">
    <property type="term" value="F:ATP hydrolysis activity"/>
    <property type="evidence" value="ECO:0007669"/>
    <property type="project" value="InterPro"/>
</dbReference>
<dbReference type="PANTHER" id="PTHR43294:SF21">
    <property type="entry name" value="CATION TRANSPORTING ATPASE"/>
    <property type="match status" value="1"/>
</dbReference>
<evidence type="ECO:0000313" key="8">
    <source>
        <dbReference type="EMBL" id="VDO40388.1"/>
    </source>
</evidence>
<evidence type="ECO:0000256" key="5">
    <source>
        <dbReference type="ARBA" id="ARBA00023136"/>
    </source>
</evidence>
<protein>
    <submittedName>
        <fullName evidence="10">E1-E2 ATPase</fullName>
    </submittedName>
</protein>
<dbReference type="GO" id="GO:1902600">
    <property type="term" value="P:proton transmembrane transport"/>
    <property type="evidence" value="ECO:0007669"/>
    <property type="project" value="TreeGrafter"/>
</dbReference>